<reference evidence="2" key="1">
    <citation type="submission" date="2021-01" db="UniProtKB">
        <authorList>
            <consortium name="EnsemblMetazoa"/>
        </authorList>
    </citation>
    <scope>IDENTIFICATION</scope>
</reference>
<name>A0A7M5UGU5_9CNID</name>
<organism evidence="2 3">
    <name type="scientific">Clytia hemisphaerica</name>
    <dbReference type="NCBI Taxonomy" id="252671"/>
    <lineage>
        <taxon>Eukaryota</taxon>
        <taxon>Metazoa</taxon>
        <taxon>Cnidaria</taxon>
        <taxon>Hydrozoa</taxon>
        <taxon>Hydroidolina</taxon>
        <taxon>Leptothecata</taxon>
        <taxon>Obeliida</taxon>
        <taxon>Clytiidae</taxon>
        <taxon>Clytia</taxon>
    </lineage>
</organism>
<dbReference type="EnsemblMetazoa" id="CLYHEMT000891.1">
    <property type="protein sequence ID" value="CLYHEMP000891.1"/>
    <property type="gene ID" value="CLYHEMG000891"/>
</dbReference>
<evidence type="ECO:0000313" key="3">
    <source>
        <dbReference type="Proteomes" id="UP000594262"/>
    </source>
</evidence>
<feature type="coiled-coil region" evidence="1">
    <location>
        <begin position="75"/>
        <end position="102"/>
    </location>
</feature>
<protein>
    <submittedName>
        <fullName evidence="2">Uncharacterized protein</fullName>
    </submittedName>
</protein>
<evidence type="ECO:0000313" key="2">
    <source>
        <dbReference type="EnsemblMetazoa" id="CLYHEMP000891.1"/>
    </source>
</evidence>
<sequence>MKLLEFTEQYNNVVIHVKYATFYYRSKQQSFDGVNSAKCENRLKITPFTDIDWKVLNEQIVLLQESLQTSLAKELYDLNEAKETERRRANRLEDDLAHLRRHQGHQGNGVIPMMPLPINPHIPQGPFFPSTGILPARQPYNHNMMQGQLIRRLPPGPSYSIPMRPYYFDHYRNVRPIPR</sequence>
<dbReference type="Proteomes" id="UP000594262">
    <property type="component" value="Unplaced"/>
</dbReference>
<accession>A0A7M5UGU5</accession>
<keyword evidence="1" id="KW-0175">Coiled coil</keyword>
<proteinExistence type="predicted"/>
<keyword evidence="3" id="KW-1185">Reference proteome</keyword>
<evidence type="ECO:0000256" key="1">
    <source>
        <dbReference type="SAM" id="Coils"/>
    </source>
</evidence>
<dbReference type="AlphaFoldDB" id="A0A7M5UGU5"/>